<keyword evidence="3 4" id="KW-0472">Membrane</keyword>
<organism evidence="6 7">
    <name type="scientific">Aspergillus ellipticus CBS 707.79</name>
    <dbReference type="NCBI Taxonomy" id="1448320"/>
    <lineage>
        <taxon>Eukaryota</taxon>
        <taxon>Fungi</taxon>
        <taxon>Dikarya</taxon>
        <taxon>Ascomycota</taxon>
        <taxon>Pezizomycotina</taxon>
        <taxon>Eurotiomycetes</taxon>
        <taxon>Eurotiomycetidae</taxon>
        <taxon>Eurotiales</taxon>
        <taxon>Aspergillaceae</taxon>
        <taxon>Aspergillus</taxon>
        <taxon>Aspergillus subgen. Circumdati</taxon>
    </lineage>
</organism>
<dbReference type="GO" id="GO:0005886">
    <property type="term" value="C:plasma membrane"/>
    <property type="evidence" value="ECO:0007669"/>
    <property type="project" value="TreeGrafter"/>
</dbReference>
<feature type="region of interest" description="Disordered" evidence="5">
    <location>
        <begin position="1"/>
        <end position="21"/>
    </location>
</feature>
<dbReference type="EMBL" id="KZ825818">
    <property type="protein sequence ID" value="PYH97863.1"/>
    <property type="molecule type" value="Genomic_DNA"/>
</dbReference>
<evidence type="ECO:0000256" key="5">
    <source>
        <dbReference type="SAM" id="MobiDB-lite"/>
    </source>
</evidence>
<dbReference type="PANTHER" id="PTHR12483:SF120">
    <property type="entry name" value="HIGH-AFFINITY COPPER TRANSPORTER CTRA2"/>
    <property type="match status" value="1"/>
</dbReference>
<dbReference type="STRING" id="1448320.A0A319E2B7"/>
<dbReference type="AlphaFoldDB" id="A0A319E2B7"/>
<evidence type="ECO:0000313" key="7">
    <source>
        <dbReference type="Proteomes" id="UP000247810"/>
    </source>
</evidence>
<dbReference type="PANTHER" id="PTHR12483">
    <property type="entry name" value="SOLUTE CARRIER FAMILY 31 COPPER TRANSPORTERS"/>
    <property type="match status" value="1"/>
</dbReference>
<accession>A0A319E2B7</accession>
<evidence type="ECO:0000256" key="1">
    <source>
        <dbReference type="ARBA" id="ARBA00022692"/>
    </source>
</evidence>
<keyword evidence="4" id="KW-0187">Copper transport</keyword>
<keyword evidence="4" id="KW-0813">Transport</keyword>
<feature type="transmembrane region" description="Helical" evidence="4">
    <location>
        <begin position="144"/>
        <end position="166"/>
    </location>
</feature>
<keyword evidence="7" id="KW-1185">Reference proteome</keyword>
<comment type="similarity">
    <text evidence="4">Belongs to the copper transporter (Ctr) (TC 1.A.56) family. SLC31A subfamily.</text>
</comment>
<gene>
    <name evidence="6" type="ORF">BO71DRAFT_480896</name>
</gene>
<evidence type="ECO:0000256" key="3">
    <source>
        <dbReference type="ARBA" id="ARBA00023136"/>
    </source>
</evidence>
<evidence type="ECO:0000256" key="2">
    <source>
        <dbReference type="ARBA" id="ARBA00022989"/>
    </source>
</evidence>
<dbReference type="VEuPathDB" id="FungiDB:BO71DRAFT_480896"/>
<keyword evidence="4" id="KW-0186">Copper</keyword>
<sequence length="199" mass="21648">MDMNMSTTMTSMESTTSDPSSMSMTMAIASTTSTGMSMSTTTSSSSMDMDMSTSSSMTMTFFTSASTPLYSISWTPANKGQYAGTCIFLIVLAVILRLLLALKPILETHLWADSSLHNNHMHTQTVTPAQDIKRRWSRWRINPAAGRATLELGIVGVGYLLMLAVMTMNVGYFLSVLAGIWLGTFVLGGLAADNWWAHC</sequence>
<dbReference type="Pfam" id="PF04145">
    <property type="entry name" value="Ctr"/>
    <property type="match status" value="1"/>
</dbReference>
<dbReference type="OrthoDB" id="73901at2759"/>
<dbReference type="InterPro" id="IPR007274">
    <property type="entry name" value="Cop_transporter"/>
</dbReference>
<feature type="transmembrane region" description="Helical" evidence="4">
    <location>
        <begin position="81"/>
        <end position="100"/>
    </location>
</feature>
<reference evidence="6 7" key="1">
    <citation type="submission" date="2018-02" db="EMBL/GenBank/DDBJ databases">
        <title>The genomes of Aspergillus section Nigri reveals drivers in fungal speciation.</title>
        <authorList>
            <consortium name="DOE Joint Genome Institute"/>
            <person name="Vesth T.C."/>
            <person name="Nybo J."/>
            <person name="Theobald S."/>
            <person name="Brandl J."/>
            <person name="Frisvad J.C."/>
            <person name="Nielsen K.F."/>
            <person name="Lyhne E.K."/>
            <person name="Kogle M.E."/>
            <person name="Kuo A."/>
            <person name="Riley R."/>
            <person name="Clum A."/>
            <person name="Nolan M."/>
            <person name="Lipzen A."/>
            <person name="Salamov A."/>
            <person name="Henrissat B."/>
            <person name="Wiebenga A."/>
            <person name="De vries R.P."/>
            <person name="Grigoriev I.V."/>
            <person name="Mortensen U.H."/>
            <person name="Andersen M.R."/>
            <person name="Baker S.E."/>
        </authorList>
    </citation>
    <scope>NUCLEOTIDE SEQUENCE [LARGE SCALE GENOMIC DNA]</scope>
    <source>
        <strain evidence="6 7">CBS 707.79</strain>
    </source>
</reference>
<evidence type="ECO:0000256" key="4">
    <source>
        <dbReference type="RuleBase" id="RU367022"/>
    </source>
</evidence>
<keyword evidence="4" id="KW-0406">Ion transport</keyword>
<keyword evidence="2 4" id="KW-1133">Transmembrane helix</keyword>
<dbReference type="GO" id="GO:0005375">
    <property type="term" value="F:copper ion transmembrane transporter activity"/>
    <property type="evidence" value="ECO:0007669"/>
    <property type="project" value="UniProtKB-UniRule"/>
</dbReference>
<feature type="transmembrane region" description="Helical" evidence="4">
    <location>
        <begin position="172"/>
        <end position="192"/>
    </location>
</feature>
<protein>
    <recommendedName>
        <fullName evidence="4">Copper transport protein</fullName>
    </recommendedName>
</protein>
<dbReference type="Proteomes" id="UP000247810">
    <property type="component" value="Unassembled WGS sequence"/>
</dbReference>
<evidence type="ECO:0000313" key="6">
    <source>
        <dbReference type="EMBL" id="PYH97863.1"/>
    </source>
</evidence>
<comment type="subcellular location">
    <subcellularLocation>
        <location evidence="4">Membrane</location>
        <topology evidence="4">Multi-pass membrane protein</topology>
    </subcellularLocation>
</comment>
<name>A0A319E2B7_9EURO</name>
<proteinExistence type="inferred from homology"/>
<keyword evidence="1 4" id="KW-0812">Transmembrane</keyword>